<organism evidence="1">
    <name type="scientific">Peptoniphilus harei</name>
    <dbReference type="NCBI Taxonomy" id="54005"/>
    <lineage>
        <taxon>Bacteria</taxon>
        <taxon>Bacillati</taxon>
        <taxon>Bacillota</taxon>
        <taxon>Tissierellia</taxon>
        <taxon>Tissierellales</taxon>
        <taxon>Peptoniphilaceae</taxon>
        <taxon>Peptoniphilus</taxon>
    </lineage>
</organism>
<evidence type="ECO:0000313" key="2">
    <source>
        <dbReference type="Proteomes" id="UP000070174"/>
    </source>
</evidence>
<comment type="caution">
    <text evidence="1">The sequence shown here is derived from an EMBL/GenBank/DDBJ whole genome shotgun (WGS) entry which is preliminary data.</text>
</comment>
<protein>
    <submittedName>
        <fullName evidence="1">Uncharacterized protein</fullName>
    </submittedName>
</protein>
<evidence type="ECO:0000313" key="1">
    <source>
        <dbReference type="EMBL" id="KXA30943.1"/>
    </source>
</evidence>
<gene>
    <name evidence="1" type="ORF">HMPREF3229_00541</name>
</gene>
<dbReference type="EMBL" id="LRQE01000021">
    <property type="protein sequence ID" value="KXA30943.1"/>
    <property type="molecule type" value="Genomic_DNA"/>
</dbReference>
<accession>A0A133PQL2</accession>
<reference evidence="1 2" key="1">
    <citation type="submission" date="2016-01" db="EMBL/GenBank/DDBJ databases">
        <authorList>
            <person name="Oliw E.H."/>
        </authorList>
    </citation>
    <scope>NUCLEOTIDE SEQUENCE [LARGE SCALE GENOMIC DNA]</scope>
    <source>
        <strain evidence="1 2">CMW7756A</strain>
    </source>
</reference>
<dbReference type="Proteomes" id="UP000070174">
    <property type="component" value="Unassembled WGS sequence"/>
</dbReference>
<proteinExistence type="predicted"/>
<sequence>MESNITQISPIFNLCKIKKPTSVSFFLLLIKFLKLVSEMQAVKFKQKFKITY</sequence>
<name>A0A133PQL2_9FIRM</name>
<dbReference type="AlphaFoldDB" id="A0A133PQL2"/>